<dbReference type="Proteomes" id="UP000193224">
    <property type="component" value="Unassembled WGS sequence"/>
</dbReference>
<dbReference type="AlphaFoldDB" id="A0A1X7BN08"/>
<dbReference type="PROSITE" id="PS50110">
    <property type="entry name" value="RESPONSE_REGULATORY"/>
    <property type="match status" value="1"/>
</dbReference>
<dbReference type="InterPro" id="IPR043128">
    <property type="entry name" value="Rev_trsase/Diguanyl_cyclase"/>
</dbReference>
<dbReference type="InterPro" id="IPR029787">
    <property type="entry name" value="Nucleotide_cyclase"/>
</dbReference>
<dbReference type="InterPro" id="IPR001789">
    <property type="entry name" value="Sig_transdc_resp-reg_receiver"/>
</dbReference>
<proteinExistence type="predicted"/>
<evidence type="ECO:0000256" key="2">
    <source>
        <dbReference type="ARBA" id="ARBA00034247"/>
    </source>
</evidence>
<protein>
    <recommendedName>
        <fullName evidence="1">diguanylate cyclase</fullName>
        <ecNumber evidence="1">2.7.7.65</ecNumber>
    </recommendedName>
</protein>
<dbReference type="GO" id="GO:0000160">
    <property type="term" value="P:phosphorelay signal transduction system"/>
    <property type="evidence" value="ECO:0007669"/>
    <property type="project" value="InterPro"/>
</dbReference>
<evidence type="ECO:0000313" key="6">
    <source>
        <dbReference type="EMBL" id="SMC10993.1"/>
    </source>
</evidence>
<feature type="domain" description="Response regulatory" evidence="4">
    <location>
        <begin position="4"/>
        <end position="120"/>
    </location>
</feature>
<dbReference type="SMART" id="SM00267">
    <property type="entry name" value="GGDEF"/>
    <property type="match status" value="1"/>
</dbReference>
<keyword evidence="7" id="KW-1185">Reference proteome</keyword>
<dbReference type="EC" id="2.7.7.65" evidence="1"/>
<dbReference type="PROSITE" id="PS50887">
    <property type="entry name" value="GGDEF"/>
    <property type="match status" value="1"/>
</dbReference>
<evidence type="ECO:0000259" key="5">
    <source>
        <dbReference type="PROSITE" id="PS50887"/>
    </source>
</evidence>
<dbReference type="RefSeq" id="WP_085798953.1">
    <property type="nucleotide sequence ID" value="NZ_FWXB01000002.1"/>
</dbReference>
<accession>A0A1X7BN08</accession>
<evidence type="ECO:0000256" key="1">
    <source>
        <dbReference type="ARBA" id="ARBA00012528"/>
    </source>
</evidence>
<evidence type="ECO:0000313" key="7">
    <source>
        <dbReference type="Proteomes" id="UP000193224"/>
    </source>
</evidence>
<dbReference type="Gene3D" id="3.40.50.2300">
    <property type="match status" value="1"/>
</dbReference>
<comment type="catalytic activity">
    <reaction evidence="2">
        <text>2 GTP = 3',3'-c-di-GMP + 2 diphosphate</text>
        <dbReference type="Rhea" id="RHEA:24898"/>
        <dbReference type="ChEBI" id="CHEBI:33019"/>
        <dbReference type="ChEBI" id="CHEBI:37565"/>
        <dbReference type="ChEBI" id="CHEBI:58805"/>
        <dbReference type="EC" id="2.7.7.65"/>
    </reaction>
</comment>
<organism evidence="6 7">
    <name type="scientific">Roseovarius aestuarii</name>
    <dbReference type="NCBI Taxonomy" id="475083"/>
    <lineage>
        <taxon>Bacteria</taxon>
        <taxon>Pseudomonadati</taxon>
        <taxon>Pseudomonadota</taxon>
        <taxon>Alphaproteobacteria</taxon>
        <taxon>Rhodobacterales</taxon>
        <taxon>Roseobacteraceae</taxon>
        <taxon>Roseovarius</taxon>
    </lineage>
</organism>
<gene>
    <name evidence="6" type="primary">pleD_1</name>
    <name evidence="6" type="ORF">ROA7745_00802</name>
</gene>
<dbReference type="OrthoDB" id="9812260at2"/>
<dbReference type="SMART" id="SM00448">
    <property type="entry name" value="REC"/>
    <property type="match status" value="1"/>
</dbReference>
<dbReference type="Gene3D" id="3.30.70.270">
    <property type="match status" value="1"/>
</dbReference>
<feature type="domain" description="GGDEF" evidence="5">
    <location>
        <begin position="321"/>
        <end position="460"/>
    </location>
</feature>
<dbReference type="SUPFAM" id="SSF52172">
    <property type="entry name" value="CheY-like"/>
    <property type="match status" value="2"/>
</dbReference>
<evidence type="ECO:0000256" key="3">
    <source>
        <dbReference type="PROSITE-ProRule" id="PRU00169"/>
    </source>
</evidence>
<dbReference type="SUPFAM" id="SSF55073">
    <property type="entry name" value="Nucleotide cyclase"/>
    <property type="match status" value="1"/>
</dbReference>
<comment type="caution">
    <text evidence="3">Lacks conserved residue(s) required for the propagation of feature annotation.</text>
</comment>
<dbReference type="InterPro" id="IPR011006">
    <property type="entry name" value="CheY-like_superfamily"/>
</dbReference>
<dbReference type="Pfam" id="PF00072">
    <property type="entry name" value="Response_reg"/>
    <property type="match status" value="1"/>
</dbReference>
<dbReference type="InterPro" id="IPR050469">
    <property type="entry name" value="Diguanylate_Cyclase"/>
</dbReference>
<dbReference type="Pfam" id="PF00990">
    <property type="entry name" value="GGDEF"/>
    <property type="match status" value="1"/>
</dbReference>
<reference evidence="6 7" key="1">
    <citation type="submission" date="2017-03" db="EMBL/GenBank/DDBJ databases">
        <authorList>
            <person name="Afonso C.L."/>
            <person name="Miller P.J."/>
            <person name="Scott M.A."/>
            <person name="Spackman E."/>
            <person name="Goraichik I."/>
            <person name="Dimitrov K.M."/>
            <person name="Suarez D.L."/>
            <person name="Swayne D.E."/>
        </authorList>
    </citation>
    <scope>NUCLEOTIDE SEQUENCE [LARGE SCALE GENOMIC DNA]</scope>
    <source>
        <strain evidence="6 7">CECT 7745</strain>
    </source>
</reference>
<name>A0A1X7BN08_9RHOB</name>
<dbReference type="GO" id="GO:0052621">
    <property type="term" value="F:diguanylate cyclase activity"/>
    <property type="evidence" value="ECO:0007669"/>
    <property type="project" value="UniProtKB-EC"/>
</dbReference>
<dbReference type="PANTHER" id="PTHR45138:SF9">
    <property type="entry name" value="DIGUANYLATE CYCLASE DGCM-RELATED"/>
    <property type="match status" value="1"/>
</dbReference>
<dbReference type="GO" id="GO:0005886">
    <property type="term" value="C:plasma membrane"/>
    <property type="evidence" value="ECO:0007669"/>
    <property type="project" value="TreeGrafter"/>
</dbReference>
<dbReference type="FunFam" id="3.30.70.270:FF:000001">
    <property type="entry name" value="Diguanylate cyclase domain protein"/>
    <property type="match status" value="1"/>
</dbReference>
<dbReference type="InterPro" id="IPR000160">
    <property type="entry name" value="GGDEF_dom"/>
</dbReference>
<dbReference type="CDD" id="cd01949">
    <property type="entry name" value="GGDEF"/>
    <property type="match status" value="1"/>
</dbReference>
<sequence>MSGKILIVDELATNRIVLKVKLSAAFYEVFQAGTGGEALKLATKHQPDLILASTDLSDIGSSEFIRALRGSEEIDPVPVVLVLTQNTPEARVAALRAGASEVMAKPVDESLLLARLRSLLRQRHMDQDLNINSGTACALGFAEAQQSFVRPGRIAIVARDKIDATRLRSAFSADARHEFLTMPYESAGGRPDNTAGPDIFMLKFDAAACDEGLRMMAELRAAPRTRNCPIIALLPSEARNLAATVLDMGANDVICGAVDPQELALRVTMQLDHKQSADLMRDQLHIGLQAAVIDPLTGLYNRRYALSFVERLLRTSRREGRSFSVMLADLDHFKQVNDSYGHAAGDAVLSRVAETLRANLRDEDLVARIGGEEFLIVTPDTSRAEALQTASRLCQIIQQAPINVPGQNAPINVTMSVGVAMAQQGSHDQITTVENLLDHADRALYGSKADGRNMVTLSNRTAA</sequence>
<dbReference type="GO" id="GO:0043709">
    <property type="term" value="P:cell adhesion involved in single-species biofilm formation"/>
    <property type="evidence" value="ECO:0007669"/>
    <property type="project" value="TreeGrafter"/>
</dbReference>
<dbReference type="EMBL" id="FWXB01000002">
    <property type="protein sequence ID" value="SMC10993.1"/>
    <property type="molecule type" value="Genomic_DNA"/>
</dbReference>
<evidence type="ECO:0000259" key="4">
    <source>
        <dbReference type="PROSITE" id="PS50110"/>
    </source>
</evidence>
<dbReference type="PANTHER" id="PTHR45138">
    <property type="entry name" value="REGULATORY COMPONENTS OF SENSORY TRANSDUCTION SYSTEM"/>
    <property type="match status" value="1"/>
</dbReference>
<dbReference type="NCBIfam" id="TIGR00254">
    <property type="entry name" value="GGDEF"/>
    <property type="match status" value="1"/>
</dbReference>
<dbReference type="GO" id="GO:1902201">
    <property type="term" value="P:negative regulation of bacterial-type flagellum-dependent cell motility"/>
    <property type="evidence" value="ECO:0007669"/>
    <property type="project" value="TreeGrafter"/>
</dbReference>